<evidence type="ECO:0000313" key="2">
    <source>
        <dbReference type="Proteomes" id="UP001219525"/>
    </source>
</evidence>
<dbReference type="Proteomes" id="UP001219525">
    <property type="component" value="Unassembled WGS sequence"/>
</dbReference>
<organism evidence="1 2">
    <name type="scientific">Mycena pura</name>
    <dbReference type="NCBI Taxonomy" id="153505"/>
    <lineage>
        <taxon>Eukaryota</taxon>
        <taxon>Fungi</taxon>
        <taxon>Dikarya</taxon>
        <taxon>Basidiomycota</taxon>
        <taxon>Agaricomycotina</taxon>
        <taxon>Agaricomycetes</taxon>
        <taxon>Agaricomycetidae</taxon>
        <taxon>Agaricales</taxon>
        <taxon>Marasmiineae</taxon>
        <taxon>Mycenaceae</taxon>
        <taxon>Mycena</taxon>
    </lineage>
</organism>
<keyword evidence="2" id="KW-1185">Reference proteome</keyword>
<accession>A0AAD6YG25</accession>
<evidence type="ECO:0000313" key="1">
    <source>
        <dbReference type="EMBL" id="KAJ7211569.1"/>
    </source>
</evidence>
<dbReference type="EMBL" id="JARJCW010000025">
    <property type="protein sequence ID" value="KAJ7211569.1"/>
    <property type="molecule type" value="Genomic_DNA"/>
</dbReference>
<dbReference type="Gene3D" id="2.60.120.620">
    <property type="entry name" value="q2cbj1_9rhob like domain"/>
    <property type="match status" value="1"/>
</dbReference>
<name>A0AAD6YG25_9AGAR</name>
<evidence type="ECO:0008006" key="3">
    <source>
        <dbReference type="Google" id="ProtNLM"/>
    </source>
</evidence>
<gene>
    <name evidence="1" type="ORF">GGX14DRAFT_623078</name>
</gene>
<comment type="caution">
    <text evidence="1">The sequence shown here is derived from an EMBL/GenBank/DDBJ whole genome shotgun (WGS) entry which is preliminary data.</text>
</comment>
<dbReference type="PANTHER" id="PTHR33099:SF11">
    <property type="entry name" value="FE2OG DIOXYGENASE DOMAIN-CONTAINING PROTEIN"/>
    <property type="match status" value="1"/>
</dbReference>
<protein>
    <recommendedName>
        <fullName evidence="3">Fe2OG dioxygenase domain-containing protein</fullName>
    </recommendedName>
</protein>
<reference evidence="1" key="1">
    <citation type="submission" date="2023-03" db="EMBL/GenBank/DDBJ databases">
        <title>Massive genome expansion in bonnet fungi (Mycena s.s.) driven by repeated elements and novel gene families across ecological guilds.</title>
        <authorList>
            <consortium name="Lawrence Berkeley National Laboratory"/>
            <person name="Harder C.B."/>
            <person name="Miyauchi S."/>
            <person name="Viragh M."/>
            <person name="Kuo A."/>
            <person name="Thoen E."/>
            <person name="Andreopoulos B."/>
            <person name="Lu D."/>
            <person name="Skrede I."/>
            <person name="Drula E."/>
            <person name="Henrissat B."/>
            <person name="Morin E."/>
            <person name="Kohler A."/>
            <person name="Barry K."/>
            <person name="LaButti K."/>
            <person name="Morin E."/>
            <person name="Salamov A."/>
            <person name="Lipzen A."/>
            <person name="Mereny Z."/>
            <person name="Hegedus B."/>
            <person name="Baldrian P."/>
            <person name="Stursova M."/>
            <person name="Weitz H."/>
            <person name="Taylor A."/>
            <person name="Grigoriev I.V."/>
            <person name="Nagy L.G."/>
            <person name="Martin F."/>
            <person name="Kauserud H."/>
        </authorList>
    </citation>
    <scope>NUCLEOTIDE SEQUENCE</scope>
    <source>
        <strain evidence="1">9144</strain>
    </source>
</reference>
<sequence length="456" mass="51036">MSPIPPLLRTAIALKEALDYAAVCLTPIGTCRSKATEWRQQMQYDSEEDEEPHKDDGEAEIEAMGELHNLQTNYMATVANEYLEMSDLPFRLTITAFKAERRADTGERLQRWYEAAAVSGYGDVKAQETKVDPAVRDAREIPASEFSVSPDLTAQVQELWGVSFFPTQGRAEAYKILMYGPGGKFKTHRDTPETDLVGTFLLGLGDTSQTAQGEGVFEIKDNDGRWTRHTAHLGSWIAFYPDVDHSVQELARGYRAVIAFKIFRQHTDIPEVPADATLRGKIKDVLMKLQKPYGMLLRHRYSAGTAELNGVDAVLYAAAEESGGDVELLPVLIRWTAYSADVFPMTEKHVDTVLAHIRTRDKKDHPSRSSDSKLFVDLKGTDAAWINNHGTESIPFYSPSFHDTSVAWNEYVEDSIEFIGNESRPHREDSIYLSYAVVVLPKRGTKRALLGEGDDV</sequence>
<dbReference type="PANTHER" id="PTHR33099">
    <property type="entry name" value="FE2OG DIOXYGENASE DOMAIN-CONTAINING PROTEIN"/>
    <property type="match status" value="1"/>
</dbReference>
<proteinExistence type="predicted"/>
<dbReference type="AlphaFoldDB" id="A0AAD6YG25"/>